<dbReference type="EMBL" id="CAXLJM020000040">
    <property type="protein sequence ID" value="CAL8109057.1"/>
    <property type="molecule type" value="Genomic_DNA"/>
</dbReference>
<dbReference type="SUPFAM" id="SSF52058">
    <property type="entry name" value="L domain-like"/>
    <property type="match status" value="3"/>
</dbReference>
<feature type="compositionally biased region" description="Low complexity" evidence="5">
    <location>
        <begin position="1559"/>
        <end position="1576"/>
    </location>
</feature>
<reference evidence="8 9" key="1">
    <citation type="submission" date="2024-08" db="EMBL/GenBank/DDBJ databases">
        <authorList>
            <person name="Cucini C."/>
            <person name="Frati F."/>
        </authorList>
    </citation>
    <scope>NUCLEOTIDE SEQUENCE [LARGE SCALE GENOMIC DNA]</scope>
</reference>
<keyword evidence="6" id="KW-1133">Transmembrane helix</keyword>
<dbReference type="InterPro" id="IPR000372">
    <property type="entry name" value="LRRNT"/>
</dbReference>
<dbReference type="SMART" id="SM00364">
    <property type="entry name" value="LRR_BAC"/>
    <property type="match status" value="7"/>
</dbReference>
<sequence length="1590" mass="175145">MYRNWLKEMDQLGCRNEYETSTMITTKRIRRGSWRSWSSRAAYSIVFCLILSVGSSMAVMAYRNDLSAISNRHGCVWSRTDSSNGGAGVGSGSSGNSNSSSSNSNNNSFMNNGQQTSQVMYAPGNNPFQPQHNLRTFPALSSSSSVSPYYPSSSLPSSPSSGGAGVLNCNVRTLNADLWNYTSLSREQVEQTRVARVKCSDMLFFESKLLPNQTMFQLRNLQEISLHSCKIRKIPSRIWASLGLLKSLTISSLNAEWSSSVGLEIESGGFEGLSRLESLDLSLNNIYMLEDNVFLDLQLRLLNISSNSISALSSKVFSGLSSLLSLDLSRNSLSSQRITGDAFESLVRLVILNLSHNQLTTLSPATFRHLNSLQVLHLGNNGISSIAEGAFETLINLHNLDLSNNRISSLDGKVFSNLFVLRQLYLDHNQLRSDQMHPESMRNLTSLEDLGLVGNDLESVPQAIKGLNLKTLDLGENTISIVDSLLNMGQLIGLRLVDNKLTELPPNFCKSLKNLRVLNVAQNRISKISPGAFSACPDLRALRLDANLLQQLPPILAPQLPSLLWLNVSENRLQFADYRRLPSTLEWLDVSHNELVSLGGLMSDGGNTTIPLSLRVIDASYNKLKSLDNIPPTLETLRLNHNELTNVAPDTFIRSSRLRRVELIGNKLENLPLSALRFPPVPNGKPLPEFFLGKNPFLCNCEMEWLTRINEISVLRQYPKITDFDTISCQATYPRKQVIPLTEATSKDFLCKYNYHCFALCACCNFDYCDCASSCPDNCTCVHDKARFSVNIVTCSNSGHTEIPSRLPMDATEIFLDGNQLPAQLPSHIFIGKIKLLSLYLNNSKIETIANKSFNGLKALENLHLESNLLRELQGFEFSNLVTLRELYLQNNKISYINENTFIGLKFLQVLRLDGNLLVDFNVLELTTTNGYLNSVMLSNNTWTNCDCKLWTSTAKKIVVDFAHIKCNSHNSSAIMGGSTTSTTTVSTITTTNPTISSLCDNPGLLPSAASAGNHAVMNNHISSMGGPSLSSPYHHSHLDSSKGNFPQNENIIATSTAGVGRGTGSKVNEEDGDGSGNSTFLTCLLTFIAIILLASIAFLVGLVLFRRGRFSKCGINGSTSAMPKCLSAPNSGNDGDGVGGSTGGDMDYYYYSDQEKLFDAYFIYSKKDEEFLSEKLTSELERGTMVSPVVIQQQQQQYYPVQTNGKKLRLCLHYRDLCLPDNPWSSEMVHSAADASKRIVLLISNNFLNCEWTNNHFRTSVFSAIQGKRCIIIKLPPVSDQSISTICSTISAAADLQYQQRQRATSGNNKQSCRPPSATILEWGDKNFWPKFRILLPTPQISTTGNNNRTDIASDFNTISSHATSQLPYTTNLNPNGMNFISANNATMLPYHIPMIAGHHHQQYQQASAEPFITLMNWTGQQHSIPSLPLGHSSSVYPAPSQLTPQQFGYSNVDAFHNNMNDQQAILFHQQQQQQQPHLHHHHHQHPGQHIHSLSQLSTISKSPVEANYSSSAVSSGNEDHVYSELESPCSDLGPGHLQFEGATINGAQVNRHQIQHSTSSGISSASGSDATSGINGNGGMGGTPMYFV</sequence>
<evidence type="ECO:0000256" key="4">
    <source>
        <dbReference type="ARBA" id="ARBA00022737"/>
    </source>
</evidence>
<dbReference type="Gene3D" id="3.80.10.10">
    <property type="entry name" value="Ribonuclease Inhibitor"/>
    <property type="match status" value="5"/>
</dbReference>
<dbReference type="SUPFAM" id="SSF52200">
    <property type="entry name" value="Toll/Interleukin receptor TIR domain"/>
    <property type="match status" value="1"/>
</dbReference>
<dbReference type="InterPro" id="IPR032675">
    <property type="entry name" value="LRR_dom_sf"/>
</dbReference>
<dbReference type="SMART" id="SM00365">
    <property type="entry name" value="LRR_SD22"/>
    <property type="match status" value="9"/>
</dbReference>
<keyword evidence="6" id="KW-0812">Transmembrane</keyword>
<keyword evidence="4" id="KW-0677">Repeat</keyword>
<keyword evidence="6" id="KW-0472">Membrane</keyword>
<dbReference type="PANTHER" id="PTHR24373:SF370">
    <property type="entry name" value="FISH-LIPS, ISOFORM E"/>
    <property type="match status" value="1"/>
</dbReference>
<evidence type="ECO:0000313" key="8">
    <source>
        <dbReference type="EMBL" id="CAL8109057.1"/>
    </source>
</evidence>
<dbReference type="PROSITE" id="PS51450">
    <property type="entry name" value="LRR"/>
    <property type="match status" value="9"/>
</dbReference>
<gene>
    <name evidence="8" type="ORF">ODALV1_LOCUS13185</name>
</gene>
<dbReference type="SMART" id="SM00369">
    <property type="entry name" value="LRR_TYP"/>
    <property type="match status" value="16"/>
</dbReference>
<dbReference type="InterPro" id="IPR001611">
    <property type="entry name" value="Leu-rich_rpt"/>
</dbReference>
<feature type="region of interest" description="Disordered" evidence="5">
    <location>
        <begin position="1556"/>
        <end position="1585"/>
    </location>
</feature>
<feature type="region of interest" description="Disordered" evidence="5">
    <location>
        <begin position="86"/>
        <end position="113"/>
    </location>
</feature>
<comment type="caution">
    <text evidence="8">The sequence shown here is derived from an EMBL/GenBank/DDBJ whole genome shotgun (WGS) entry which is preliminary data.</text>
</comment>
<dbReference type="InterPro" id="IPR000157">
    <property type="entry name" value="TIR_dom"/>
</dbReference>
<feature type="compositionally biased region" description="Low complexity" evidence="5">
    <location>
        <begin position="94"/>
        <end position="113"/>
    </location>
</feature>
<feature type="compositionally biased region" description="Basic residues" evidence="5">
    <location>
        <begin position="1479"/>
        <end position="1490"/>
    </location>
</feature>
<feature type="transmembrane region" description="Helical" evidence="6">
    <location>
        <begin position="41"/>
        <end position="62"/>
    </location>
</feature>
<dbReference type="SMART" id="SM00013">
    <property type="entry name" value="LRRNT"/>
    <property type="match status" value="1"/>
</dbReference>
<dbReference type="Gene3D" id="3.40.50.10140">
    <property type="entry name" value="Toll/interleukin-1 receptor homology (TIR) domain"/>
    <property type="match status" value="1"/>
</dbReference>
<dbReference type="PANTHER" id="PTHR24373">
    <property type="entry name" value="SLIT RELATED LEUCINE-RICH REPEAT NEURONAL PROTEIN"/>
    <property type="match status" value="1"/>
</dbReference>
<feature type="domain" description="TIR" evidence="7">
    <location>
        <begin position="1157"/>
        <end position="1307"/>
    </location>
</feature>
<evidence type="ECO:0000259" key="7">
    <source>
        <dbReference type="PROSITE" id="PS50104"/>
    </source>
</evidence>
<evidence type="ECO:0000256" key="3">
    <source>
        <dbReference type="ARBA" id="ARBA00022729"/>
    </source>
</evidence>
<dbReference type="PROSITE" id="PS50104">
    <property type="entry name" value="TIR"/>
    <property type="match status" value="1"/>
</dbReference>
<keyword evidence="9" id="KW-1185">Reference proteome</keyword>
<evidence type="ECO:0000256" key="1">
    <source>
        <dbReference type="ARBA" id="ARBA00009634"/>
    </source>
</evidence>
<evidence type="ECO:0000313" key="9">
    <source>
        <dbReference type="Proteomes" id="UP001642540"/>
    </source>
</evidence>
<protein>
    <recommendedName>
        <fullName evidence="7">TIR domain-containing protein</fullName>
    </recommendedName>
</protein>
<dbReference type="SMART" id="SM00255">
    <property type="entry name" value="TIR"/>
    <property type="match status" value="1"/>
</dbReference>
<proteinExistence type="inferred from homology"/>
<dbReference type="InterPro" id="IPR050328">
    <property type="entry name" value="Dev_Immune_Receptor"/>
</dbReference>
<feature type="compositionally biased region" description="Polar residues" evidence="5">
    <location>
        <begin position="1494"/>
        <end position="1518"/>
    </location>
</feature>
<feature type="transmembrane region" description="Helical" evidence="6">
    <location>
        <begin position="1085"/>
        <end position="1106"/>
    </location>
</feature>
<evidence type="ECO:0000256" key="6">
    <source>
        <dbReference type="SAM" id="Phobius"/>
    </source>
</evidence>
<keyword evidence="3" id="KW-0732">Signal</keyword>
<dbReference type="InterPro" id="IPR035897">
    <property type="entry name" value="Toll_tir_struct_dom_sf"/>
</dbReference>
<accession>A0ABP1QN05</accession>
<name>A0ABP1QN05_9HEXA</name>
<evidence type="ECO:0000256" key="5">
    <source>
        <dbReference type="SAM" id="MobiDB-lite"/>
    </source>
</evidence>
<organism evidence="8 9">
    <name type="scientific">Orchesella dallaii</name>
    <dbReference type="NCBI Taxonomy" id="48710"/>
    <lineage>
        <taxon>Eukaryota</taxon>
        <taxon>Metazoa</taxon>
        <taxon>Ecdysozoa</taxon>
        <taxon>Arthropoda</taxon>
        <taxon>Hexapoda</taxon>
        <taxon>Collembola</taxon>
        <taxon>Entomobryomorpha</taxon>
        <taxon>Entomobryoidea</taxon>
        <taxon>Orchesellidae</taxon>
        <taxon>Orchesellinae</taxon>
        <taxon>Orchesella</taxon>
    </lineage>
</organism>
<keyword evidence="2" id="KW-0433">Leucine-rich repeat</keyword>
<comment type="similarity">
    <text evidence="1">Belongs to the Toll-like receptor family.</text>
</comment>
<evidence type="ECO:0000256" key="2">
    <source>
        <dbReference type="ARBA" id="ARBA00022614"/>
    </source>
</evidence>
<feature type="region of interest" description="Disordered" evidence="5">
    <location>
        <begin position="1471"/>
        <end position="1530"/>
    </location>
</feature>
<dbReference type="Pfam" id="PF13855">
    <property type="entry name" value="LRR_8"/>
    <property type="match status" value="4"/>
</dbReference>
<dbReference type="Proteomes" id="UP001642540">
    <property type="component" value="Unassembled WGS sequence"/>
</dbReference>
<dbReference type="InterPro" id="IPR003591">
    <property type="entry name" value="Leu-rich_rpt_typical-subtyp"/>
</dbReference>